<sequence>MIYNLLFDATGCFTDDRPGIAGCLTLPPTMLKVSGIVISYVWEIFSAIVGIACGSGCIA</sequence>
<gene>
    <name evidence="1" type="ORF">C2L64_48765</name>
</gene>
<proteinExistence type="predicted"/>
<accession>A0AAN1JN46</accession>
<dbReference type="Proteomes" id="UP000236649">
    <property type="component" value="Chromosome 4"/>
</dbReference>
<organism evidence="1 2">
    <name type="scientific">Paraburkholderia hospita</name>
    <dbReference type="NCBI Taxonomy" id="169430"/>
    <lineage>
        <taxon>Bacteria</taxon>
        <taxon>Pseudomonadati</taxon>
        <taxon>Pseudomonadota</taxon>
        <taxon>Betaproteobacteria</taxon>
        <taxon>Burkholderiales</taxon>
        <taxon>Burkholderiaceae</taxon>
        <taxon>Paraburkholderia</taxon>
    </lineage>
</organism>
<protein>
    <submittedName>
        <fullName evidence="1">Uncharacterized protein</fullName>
    </submittedName>
</protein>
<name>A0AAN1JN46_9BURK</name>
<reference evidence="1 2" key="1">
    <citation type="submission" date="2018-01" db="EMBL/GenBank/DDBJ databases">
        <title>Species boundaries and ecological features among Paraburkholderia terrae DSMZ17804T, P. hospita DSMZ17164T and P. caribensis DSMZ13236T.</title>
        <authorList>
            <person name="Pratama A.A."/>
        </authorList>
    </citation>
    <scope>NUCLEOTIDE SEQUENCE [LARGE SCALE GENOMIC DNA]</scope>
    <source>
        <strain evidence="1 2">DSM 17164</strain>
    </source>
</reference>
<dbReference type="EMBL" id="CP026108">
    <property type="protein sequence ID" value="AUT76099.1"/>
    <property type="molecule type" value="Genomic_DNA"/>
</dbReference>
<dbReference type="AlphaFoldDB" id="A0AAN1JN46"/>
<dbReference type="KEGG" id="phs:C2L64_48765"/>
<evidence type="ECO:0000313" key="2">
    <source>
        <dbReference type="Proteomes" id="UP000236649"/>
    </source>
</evidence>
<evidence type="ECO:0000313" key="1">
    <source>
        <dbReference type="EMBL" id="AUT76099.1"/>
    </source>
</evidence>